<name>A4FJD2_SACEN</name>
<feature type="transmembrane region" description="Helical" evidence="6">
    <location>
        <begin position="6"/>
        <end position="24"/>
    </location>
</feature>
<protein>
    <submittedName>
        <fullName evidence="8">MFS transporter, DHA1 family</fullName>
    </submittedName>
</protein>
<evidence type="ECO:0000256" key="6">
    <source>
        <dbReference type="SAM" id="Phobius"/>
    </source>
</evidence>
<proteinExistence type="predicted"/>
<dbReference type="Gene3D" id="1.20.1250.20">
    <property type="entry name" value="MFS general substrate transporter like domains"/>
    <property type="match status" value="1"/>
</dbReference>
<evidence type="ECO:0000256" key="1">
    <source>
        <dbReference type="ARBA" id="ARBA00004651"/>
    </source>
</evidence>
<comment type="subcellular location">
    <subcellularLocation>
        <location evidence="1">Cell membrane</location>
        <topology evidence="1">Multi-pass membrane protein</topology>
    </subcellularLocation>
</comment>
<dbReference type="PANTHER" id="PTHR43124:SF3">
    <property type="entry name" value="CHLORAMPHENICOL EFFLUX PUMP RV0191"/>
    <property type="match status" value="1"/>
</dbReference>
<dbReference type="Proteomes" id="UP000006728">
    <property type="component" value="Chromosome"/>
</dbReference>
<dbReference type="RefSeq" id="WP_009949220.1">
    <property type="nucleotide sequence ID" value="NC_009142.1"/>
</dbReference>
<dbReference type="InterPro" id="IPR050189">
    <property type="entry name" value="MFS_Efflux_Transporters"/>
</dbReference>
<dbReference type="InterPro" id="IPR036259">
    <property type="entry name" value="MFS_trans_sf"/>
</dbReference>
<accession>A4FJD2</accession>
<reference evidence="8 9" key="1">
    <citation type="journal article" date="2007" name="Nat. Biotechnol.">
        <title>Complete genome sequence of the erythromycin-producing bacterium Saccharopolyspora erythraea NRRL23338.</title>
        <authorList>
            <person name="Oliynyk M."/>
            <person name="Samborskyy M."/>
            <person name="Lester J.B."/>
            <person name="Mironenko T."/>
            <person name="Scott N."/>
            <person name="Dickens S."/>
            <person name="Haydock S.F."/>
            <person name="Leadlay P.F."/>
        </authorList>
    </citation>
    <scope>NUCLEOTIDE SEQUENCE [LARGE SCALE GENOMIC DNA]</scope>
    <source>
        <strain evidence="9">ATCC 11635 / DSM 40517 / JCM 4748 / NBRC 13426 / NCIMB 8594 / NRRL 2338</strain>
    </source>
</reference>
<dbReference type="AlphaFoldDB" id="A4FJD2"/>
<dbReference type="Pfam" id="PF07690">
    <property type="entry name" value="MFS_1"/>
    <property type="match status" value="1"/>
</dbReference>
<keyword evidence="9" id="KW-1185">Reference proteome</keyword>
<feature type="domain" description="Major facilitator superfamily (MFS) profile" evidence="7">
    <location>
        <begin position="1"/>
        <end position="158"/>
    </location>
</feature>
<keyword evidence="5 6" id="KW-0472">Membrane</keyword>
<dbReference type="GO" id="GO:0022857">
    <property type="term" value="F:transmembrane transporter activity"/>
    <property type="evidence" value="ECO:0007669"/>
    <property type="project" value="InterPro"/>
</dbReference>
<feature type="transmembrane region" description="Helical" evidence="6">
    <location>
        <begin position="36"/>
        <end position="54"/>
    </location>
</feature>
<dbReference type="HOGENOM" id="CLU_121463_0_0_11"/>
<gene>
    <name evidence="8" type="ordered locus">SACE_4891</name>
</gene>
<evidence type="ECO:0000259" key="7">
    <source>
        <dbReference type="PROSITE" id="PS50850"/>
    </source>
</evidence>
<keyword evidence="4 6" id="KW-1133">Transmembrane helix</keyword>
<evidence type="ECO:0000313" key="9">
    <source>
        <dbReference type="Proteomes" id="UP000006728"/>
    </source>
</evidence>
<dbReference type="EMBL" id="AM420293">
    <property type="protein sequence ID" value="CAM04157.1"/>
    <property type="molecule type" value="Genomic_DNA"/>
</dbReference>
<dbReference type="KEGG" id="sen:SACE_4891"/>
<feature type="transmembrane region" description="Helical" evidence="6">
    <location>
        <begin position="60"/>
        <end position="81"/>
    </location>
</feature>
<organism evidence="8 9">
    <name type="scientific">Saccharopolyspora erythraea (strain ATCC 11635 / DSM 40517 / JCM 4748 / NBRC 13426 / NCIMB 8594 / NRRL 2338)</name>
    <dbReference type="NCBI Taxonomy" id="405948"/>
    <lineage>
        <taxon>Bacteria</taxon>
        <taxon>Bacillati</taxon>
        <taxon>Actinomycetota</taxon>
        <taxon>Actinomycetes</taxon>
        <taxon>Pseudonocardiales</taxon>
        <taxon>Pseudonocardiaceae</taxon>
        <taxon>Saccharopolyspora</taxon>
    </lineage>
</organism>
<dbReference type="PANTHER" id="PTHR43124">
    <property type="entry name" value="PURINE EFFLUX PUMP PBUE"/>
    <property type="match status" value="1"/>
</dbReference>
<evidence type="ECO:0000313" key="8">
    <source>
        <dbReference type="EMBL" id="CAM04157.1"/>
    </source>
</evidence>
<evidence type="ECO:0000256" key="3">
    <source>
        <dbReference type="ARBA" id="ARBA00022692"/>
    </source>
</evidence>
<evidence type="ECO:0000256" key="4">
    <source>
        <dbReference type="ARBA" id="ARBA00022989"/>
    </source>
</evidence>
<dbReference type="eggNOG" id="COG2814">
    <property type="taxonomic scope" value="Bacteria"/>
</dbReference>
<dbReference type="InterPro" id="IPR011701">
    <property type="entry name" value="MFS"/>
</dbReference>
<evidence type="ECO:0000256" key="2">
    <source>
        <dbReference type="ARBA" id="ARBA00022475"/>
    </source>
</evidence>
<feature type="transmembrane region" description="Helical" evidence="6">
    <location>
        <begin position="123"/>
        <end position="143"/>
    </location>
</feature>
<dbReference type="InterPro" id="IPR020846">
    <property type="entry name" value="MFS_dom"/>
</dbReference>
<dbReference type="SUPFAM" id="SSF103473">
    <property type="entry name" value="MFS general substrate transporter"/>
    <property type="match status" value="1"/>
</dbReference>
<dbReference type="GO" id="GO:0005886">
    <property type="term" value="C:plasma membrane"/>
    <property type="evidence" value="ECO:0007669"/>
    <property type="project" value="UniProtKB-SubCell"/>
</dbReference>
<dbReference type="STRING" id="405948.SACE_4891"/>
<sequence>MQVPGRVDLVLLLFGLAALAGIWFTGRIIDRALRRLVLAGLTVFGLAALSLGLGGATPPLFYLAIVLWGLAFGGAATQLQTASADAAGHEADLAQAMLTAVFNLAIFGGGALGAALLDTVGPAAFPWAVLALAAVASITALSARGHGFPPGPRPSTDR</sequence>
<keyword evidence="3 6" id="KW-0812">Transmembrane</keyword>
<feature type="transmembrane region" description="Helical" evidence="6">
    <location>
        <begin position="93"/>
        <end position="117"/>
    </location>
</feature>
<dbReference type="PROSITE" id="PS50850">
    <property type="entry name" value="MFS"/>
    <property type="match status" value="1"/>
</dbReference>
<keyword evidence="2" id="KW-1003">Cell membrane</keyword>
<evidence type="ECO:0000256" key="5">
    <source>
        <dbReference type="ARBA" id="ARBA00023136"/>
    </source>
</evidence>